<dbReference type="AlphaFoldDB" id="A0A2R3Q9M0"/>
<organism evidence="1 2">
    <name type="scientific">Melaminivora suipulveris</name>
    <dbReference type="NCBI Taxonomy" id="2109913"/>
    <lineage>
        <taxon>Bacteria</taxon>
        <taxon>Pseudomonadati</taxon>
        <taxon>Pseudomonadota</taxon>
        <taxon>Betaproteobacteria</taxon>
        <taxon>Burkholderiales</taxon>
        <taxon>Comamonadaceae</taxon>
        <taxon>Melaminivora</taxon>
    </lineage>
</organism>
<evidence type="ECO:0000313" key="2">
    <source>
        <dbReference type="Proteomes" id="UP000237925"/>
    </source>
</evidence>
<proteinExistence type="predicted"/>
<sequence length="97" mass="10279">MTPMEKARADAQAAAQRTLQRAATFTGLHATAKPLFQKPMRMGSHSYLVRFVWPGVLLVCDPATGEVLAQSVVGNPAELAAGFAPGTAYPGKPREAQ</sequence>
<keyword evidence="2" id="KW-1185">Reference proteome</keyword>
<dbReference type="OrthoDB" id="8821323at2"/>
<protein>
    <submittedName>
        <fullName evidence="1">Uncharacterized protein</fullName>
    </submittedName>
</protein>
<dbReference type="RefSeq" id="WP_106682965.1">
    <property type="nucleotide sequence ID" value="NZ_CP027667.1"/>
</dbReference>
<evidence type="ECO:0000313" key="1">
    <source>
        <dbReference type="EMBL" id="AVO48485.1"/>
    </source>
</evidence>
<reference evidence="1 2" key="1">
    <citation type="submission" date="2018-03" db="EMBL/GenBank/DDBJ databases">
        <title>Genome sequencing of Melaminivora sp.</title>
        <authorList>
            <person name="Kim S.-J."/>
            <person name="Heo J."/>
            <person name="Ahn J.-H."/>
            <person name="Kwon S.-W."/>
        </authorList>
    </citation>
    <scope>NUCLEOTIDE SEQUENCE [LARGE SCALE GENOMIC DNA]</scope>
    <source>
        <strain evidence="1 2">SC2-9</strain>
    </source>
</reference>
<dbReference type="EMBL" id="CP027667">
    <property type="protein sequence ID" value="AVO48485.1"/>
    <property type="molecule type" value="Genomic_DNA"/>
</dbReference>
<accession>A0A2R3Q9M0</accession>
<dbReference type="KEGG" id="mela:C6568_03820"/>
<gene>
    <name evidence="1" type="ORF">C6568_03820</name>
</gene>
<dbReference type="Proteomes" id="UP000237925">
    <property type="component" value="Chromosome"/>
</dbReference>
<name>A0A2R3Q9M0_9BURK</name>